<evidence type="ECO:0000313" key="3">
    <source>
        <dbReference type="Proteomes" id="UP000070134"/>
    </source>
</evidence>
<evidence type="ECO:0000256" key="1">
    <source>
        <dbReference type="SAM" id="MobiDB-lite"/>
    </source>
</evidence>
<gene>
    <name evidence="2" type="ORF">SA2016_0851</name>
</gene>
<organism evidence="2 3">
    <name type="scientific">Sinomonas atrocyanea</name>
    <dbReference type="NCBI Taxonomy" id="37927"/>
    <lineage>
        <taxon>Bacteria</taxon>
        <taxon>Bacillati</taxon>
        <taxon>Actinomycetota</taxon>
        <taxon>Actinomycetes</taxon>
        <taxon>Micrococcales</taxon>
        <taxon>Micrococcaceae</taxon>
        <taxon>Sinomonas</taxon>
    </lineage>
</organism>
<reference evidence="2 3" key="1">
    <citation type="submission" date="2016-02" db="EMBL/GenBank/DDBJ databases">
        <title>Complete genome of Sinomonas atrocyanea KCTC 3377.</title>
        <authorList>
            <person name="Kim K.M."/>
        </authorList>
    </citation>
    <scope>NUCLEOTIDE SEQUENCE [LARGE SCALE GENOMIC DNA]</scope>
    <source>
        <strain evidence="2 3">KCTC 3377</strain>
    </source>
</reference>
<protein>
    <recommendedName>
        <fullName evidence="4">Phosphoglycerate mutase</fullName>
    </recommendedName>
</protein>
<dbReference type="InterPro" id="IPR013078">
    <property type="entry name" value="His_Pase_superF_clade-1"/>
</dbReference>
<evidence type="ECO:0008006" key="4">
    <source>
        <dbReference type="Google" id="ProtNLM"/>
    </source>
</evidence>
<dbReference type="EMBL" id="CP014518">
    <property type="protein sequence ID" value="AMM31539.1"/>
    <property type="molecule type" value="Genomic_DNA"/>
</dbReference>
<dbReference type="InterPro" id="IPR029033">
    <property type="entry name" value="His_PPase_superfam"/>
</dbReference>
<dbReference type="Proteomes" id="UP000070134">
    <property type="component" value="Chromosome"/>
</dbReference>
<sequence length="102" mass="11667">MSRARVQEDFPQAFSPSGAFDPEFAPPGGETFEDFCTRISEFLSDVQRRPVKSALIVTHNGWIRTARYLLGQISKTDIFEEDEPHLQPMLLEEARRFGHLTV</sequence>
<proteinExistence type="predicted"/>
<dbReference type="Gene3D" id="3.40.50.1240">
    <property type="entry name" value="Phosphoglycerate mutase-like"/>
    <property type="match status" value="1"/>
</dbReference>
<evidence type="ECO:0000313" key="2">
    <source>
        <dbReference type="EMBL" id="AMM31539.1"/>
    </source>
</evidence>
<dbReference type="AlphaFoldDB" id="A0A126ZWH9"/>
<dbReference type="STRING" id="37927.SA2016_0851"/>
<name>A0A126ZWH9_9MICC</name>
<feature type="region of interest" description="Disordered" evidence="1">
    <location>
        <begin position="1"/>
        <end position="29"/>
    </location>
</feature>
<keyword evidence="3" id="KW-1185">Reference proteome</keyword>
<accession>A0A126ZWH9</accession>
<dbReference type="SUPFAM" id="SSF53254">
    <property type="entry name" value="Phosphoglycerate mutase-like"/>
    <property type="match status" value="1"/>
</dbReference>
<dbReference type="KEGG" id="satk:SA2016_0851"/>
<dbReference type="Pfam" id="PF00300">
    <property type="entry name" value="His_Phos_1"/>
    <property type="match status" value="1"/>
</dbReference>